<dbReference type="AlphaFoldDB" id="A0A1G1W4Q9"/>
<organism evidence="2 3">
    <name type="scientific">Candidatus Woykebacteria bacterium GWA1_44_8</name>
    <dbReference type="NCBI Taxonomy" id="1802591"/>
    <lineage>
        <taxon>Bacteria</taxon>
        <taxon>Candidatus Woykeibacteriota</taxon>
    </lineage>
</organism>
<protein>
    <recommendedName>
        <fullName evidence="4">Phosphatidic acid phosphatase type 2/haloperoxidase domain-containing protein</fullName>
    </recommendedName>
</protein>
<dbReference type="Proteomes" id="UP000176299">
    <property type="component" value="Unassembled WGS sequence"/>
</dbReference>
<dbReference type="EMBL" id="MHCN01000004">
    <property type="protein sequence ID" value="OGY22584.1"/>
    <property type="molecule type" value="Genomic_DNA"/>
</dbReference>
<evidence type="ECO:0008006" key="4">
    <source>
        <dbReference type="Google" id="ProtNLM"/>
    </source>
</evidence>
<accession>A0A1G1W4Q9</accession>
<reference evidence="2 3" key="1">
    <citation type="journal article" date="2016" name="Nat. Commun.">
        <title>Thousands of microbial genomes shed light on interconnected biogeochemical processes in an aquifer system.</title>
        <authorList>
            <person name="Anantharaman K."/>
            <person name="Brown C.T."/>
            <person name="Hug L.A."/>
            <person name="Sharon I."/>
            <person name="Castelle C.J."/>
            <person name="Probst A.J."/>
            <person name="Thomas B.C."/>
            <person name="Singh A."/>
            <person name="Wilkins M.J."/>
            <person name="Karaoz U."/>
            <person name="Brodie E.L."/>
            <person name="Williams K.H."/>
            <person name="Hubbard S.S."/>
            <person name="Banfield J.F."/>
        </authorList>
    </citation>
    <scope>NUCLEOTIDE SEQUENCE [LARGE SCALE GENOMIC DNA]</scope>
</reference>
<feature type="transmembrane region" description="Helical" evidence="1">
    <location>
        <begin position="171"/>
        <end position="192"/>
    </location>
</feature>
<feature type="transmembrane region" description="Helical" evidence="1">
    <location>
        <begin position="37"/>
        <end position="56"/>
    </location>
</feature>
<feature type="transmembrane region" description="Helical" evidence="1">
    <location>
        <begin position="77"/>
        <end position="95"/>
    </location>
</feature>
<sequence>MRSLAIAITKILNPFLTSLATIAIVIFIQQMPTSQKVLWFVLGVLVAAAPTLVLYLDYSRKQVSSFWSPEGKERTKAFWAWVGLALIYTILGYWLAAPRLVIALALVLLVLGVINLVLSSYFKLSVHSELVTLFVLVSVLAVSVSLIYLVILIPLVGWARVYLKAHSLSEVSFGVFVSILVVYLVFAFLGLATF</sequence>
<proteinExistence type="predicted"/>
<feature type="transmembrane region" description="Helical" evidence="1">
    <location>
        <begin position="130"/>
        <end position="159"/>
    </location>
</feature>
<feature type="transmembrane region" description="Helical" evidence="1">
    <location>
        <begin position="12"/>
        <end position="31"/>
    </location>
</feature>
<name>A0A1G1W4Q9_9BACT</name>
<dbReference type="STRING" id="1802591.A2113_04535"/>
<evidence type="ECO:0000313" key="3">
    <source>
        <dbReference type="Proteomes" id="UP000176299"/>
    </source>
</evidence>
<evidence type="ECO:0000256" key="1">
    <source>
        <dbReference type="SAM" id="Phobius"/>
    </source>
</evidence>
<gene>
    <name evidence="2" type="ORF">A2113_04535</name>
</gene>
<feature type="transmembrane region" description="Helical" evidence="1">
    <location>
        <begin position="101"/>
        <end position="118"/>
    </location>
</feature>
<dbReference type="InterPro" id="IPR036938">
    <property type="entry name" value="PAP2/HPO_sf"/>
</dbReference>
<comment type="caution">
    <text evidence="2">The sequence shown here is derived from an EMBL/GenBank/DDBJ whole genome shotgun (WGS) entry which is preliminary data.</text>
</comment>
<keyword evidence="1" id="KW-1133">Transmembrane helix</keyword>
<keyword evidence="1" id="KW-0812">Transmembrane</keyword>
<evidence type="ECO:0000313" key="2">
    <source>
        <dbReference type="EMBL" id="OGY22584.1"/>
    </source>
</evidence>
<dbReference type="SUPFAM" id="SSF48317">
    <property type="entry name" value="Acid phosphatase/Vanadium-dependent haloperoxidase"/>
    <property type="match status" value="1"/>
</dbReference>
<keyword evidence="1" id="KW-0472">Membrane</keyword>